<accession>A0ABU2SGJ9</accession>
<feature type="domain" description="Peptidase S9 prolyl oligopeptidase catalytic" evidence="2">
    <location>
        <begin position="120"/>
        <end position="279"/>
    </location>
</feature>
<protein>
    <submittedName>
        <fullName evidence="3">Prolyl oligopeptidase family serine peptidase</fullName>
    </submittedName>
</protein>
<keyword evidence="4" id="KW-1185">Reference proteome</keyword>
<dbReference type="PANTHER" id="PTHR43265">
    <property type="entry name" value="ESTERASE ESTD"/>
    <property type="match status" value="1"/>
</dbReference>
<comment type="caution">
    <text evidence="3">The sequence shown here is derived from an EMBL/GenBank/DDBJ whole genome shotgun (WGS) entry which is preliminary data.</text>
</comment>
<name>A0ABU2SGJ9_9ACTN</name>
<dbReference type="RefSeq" id="WP_311607690.1">
    <property type="nucleotide sequence ID" value="NZ_JAVRFI010000002.1"/>
</dbReference>
<keyword evidence="1" id="KW-0812">Transmembrane</keyword>
<evidence type="ECO:0000313" key="4">
    <source>
        <dbReference type="Proteomes" id="UP001180531"/>
    </source>
</evidence>
<feature type="transmembrane region" description="Helical" evidence="1">
    <location>
        <begin position="344"/>
        <end position="365"/>
    </location>
</feature>
<evidence type="ECO:0000313" key="3">
    <source>
        <dbReference type="EMBL" id="MDT0448075.1"/>
    </source>
</evidence>
<dbReference type="Proteomes" id="UP001180531">
    <property type="component" value="Unassembled WGS sequence"/>
</dbReference>
<proteinExistence type="predicted"/>
<keyword evidence="1" id="KW-1133">Transmembrane helix</keyword>
<feature type="transmembrane region" description="Helical" evidence="1">
    <location>
        <begin position="459"/>
        <end position="480"/>
    </location>
</feature>
<dbReference type="Pfam" id="PF00326">
    <property type="entry name" value="Peptidase_S9"/>
    <property type="match status" value="1"/>
</dbReference>
<feature type="transmembrane region" description="Helical" evidence="1">
    <location>
        <begin position="385"/>
        <end position="410"/>
    </location>
</feature>
<sequence>MLLLSSRTLIRLPAFALVWAVLGVLLLPVAEARADGDGLVREEVSFAGGDGLTLHGTVLASATARGKRPGIVLVGGSGPGPREEYRQEAEAFARAGVTTLVYDKRTVRYSTTHRDFGLLADDALAGVRLLRGRGGVDPHHVGLWGFSEGGWVAPLAATRSSDVAFVITIGGPGHSPLRTQAWNLNTHLRHRGVTGSFPDTVAGPAARLIASTGAFPAGDYDPLPVLERLGHTPVLALWGRHDTQVPPQESAQIFRRALARAGNEHAVIGFVAGAAHNGHRTSDGFDRLGGPLYHGKPLGALAPGYADTMTSWVNEVAADRPPASHAAPAPPQAVTSTPVPDGRYAWLAPALLLLGFAAHPAVAALRRIARRPRTRARTPRSTILLRWLTALGIIEVTGALLCPLAVFAAGDAAATPVVAGSPAFWLLLKVLAIGLLALAATTAVTAWRERHALGRTLRLRTLTALTTAAGFALWAPWWGLLRP</sequence>
<dbReference type="EMBL" id="JAVRFI010000002">
    <property type="protein sequence ID" value="MDT0448075.1"/>
    <property type="molecule type" value="Genomic_DNA"/>
</dbReference>
<reference evidence="3" key="1">
    <citation type="submission" date="2024-05" db="EMBL/GenBank/DDBJ databases">
        <title>30 novel species of actinomycetes from the DSMZ collection.</title>
        <authorList>
            <person name="Nouioui I."/>
        </authorList>
    </citation>
    <scope>NUCLEOTIDE SEQUENCE</scope>
    <source>
        <strain evidence="3">DSM 40473</strain>
    </source>
</reference>
<organism evidence="3 4">
    <name type="scientific">Streptomyces hesseae</name>
    <dbReference type="NCBI Taxonomy" id="3075519"/>
    <lineage>
        <taxon>Bacteria</taxon>
        <taxon>Bacillati</taxon>
        <taxon>Actinomycetota</taxon>
        <taxon>Actinomycetes</taxon>
        <taxon>Kitasatosporales</taxon>
        <taxon>Streptomycetaceae</taxon>
        <taxon>Streptomyces</taxon>
    </lineage>
</organism>
<keyword evidence="1" id="KW-0472">Membrane</keyword>
<dbReference type="PANTHER" id="PTHR43265:SF1">
    <property type="entry name" value="ESTERASE ESTD"/>
    <property type="match status" value="1"/>
</dbReference>
<dbReference type="InterPro" id="IPR053145">
    <property type="entry name" value="AB_hydrolase_Est10"/>
</dbReference>
<evidence type="ECO:0000259" key="2">
    <source>
        <dbReference type="Pfam" id="PF00326"/>
    </source>
</evidence>
<dbReference type="Gene3D" id="3.40.50.1820">
    <property type="entry name" value="alpha/beta hydrolase"/>
    <property type="match status" value="1"/>
</dbReference>
<feature type="transmembrane region" description="Helical" evidence="1">
    <location>
        <begin position="422"/>
        <end position="447"/>
    </location>
</feature>
<gene>
    <name evidence="3" type="ORF">RM609_03025</name>
</gene>
<dbReference type="SUPFAM" id="SSF53474">
    <property type="entry name" value="alpha/beta-Hydrolases"/>
    <property type="match status" value="1"/>
</dbReference>
<dbReference type="InterPro" id="IPR029058">
    <property type="entry name" value="AB_hydrolase_fold"/>
</dbReference>
<dbReference type="InterPro" id="IPR001375">
    <property type="entry name" value="Peptidase_S9_cat"/>
</dbReference>
<evidence type="ECO:0000256" key="1">
    <source>
        <dbReference type="SAM" id="Phobius"/>
    </source>
</evidence>